<dbReference type="eggNOG" id="KOG1471">
    <property type="taxonomic scope" value="Eukaryota"/>
</dbReference>
<proteinExistence type="predicted"/>
<sequence>MSSVEVQSVNQTLDVSSSYASNNQSSSKHTNKSKPLVDKIRSIIMEMYSDDPELFDPIDIERVKVDDWYIKRFLLAQDRNVKSASNMLVGSLKWRKSYGVNHLDLRSFPSEIYRLGAFFVYEHDKEGHEVLYVRANLFRRSKDLRPILVQYGVAIGCQVEKASKNGVVCVIDFKNLSLAHVDLEIMRIIISTIVNHFPLFVQRFFVCNIPSVLQMISSLVINLIPSSGRNRLTFVDNKELTKYIDSDKIPECLGGSCKKPFKGSGVVPNGCPNFLEFSKTIGWTNQQYRSIYKTFKSIFESEGIEPMPEPVD</sequence>
<evidence type="ECO:0000313" key="3">
    <source>
        <dbReference type="Proteomes" id="UP000015104"/>
    </source>
</evidence>
<accession>T1K8F2</accession>
<reference evidence="3" key="1">
    <citation type="submission" date="2011-08" db="EMBL/GenBank/DDBJ databases">
        <authorList>
            <person name="Rombauts S."/>
        </authorList>
    </citation>
    <scope>NUCLEOTIDE SEQUENCE</scope>
    <source>
        <strain evidence="3">London</strain>
    </source>
</reference>
<dbReference type="CDD" id="cd00170">
    <property type="entry name" value="SEC14"/>
    <property type="match status" value="1"/>
</dbReference>
<dbReference type="EMBL" id="CAEY01001874">
    <property type="status" value="NOT_ANNOTATED_CDS"/>
    <property type="molecule type" value="Genomic_DNA"/>
</dbReference>
<dbReference type="Gene3D" id="3.40.525.10">
    <property type="entry name" value="CRAL-TRIO lipid binding domain"/>
    <property type="match status" value="1"/>
</dbReference>
<dbReference type="InterPro" id="IPR001251">
    <property type="entry name" value="CRAL-TRIO_dom"/>
</dbReference>
<reference evidence="2" key="2">
    <citation type="submission" date="2015-06" db="UniProtKB">
        <authorList>
            <consortium name="EnsemblMetazoa"/>
        </authorList>
    </citation>
    <scope>IDENTIFICATION</scope>
</reference>
<dbReference type="HOGENOM" id="CLU_014001_7_0_1"/>
<name>T1K8F2_TETUR</name>
<dbReference type="Pfam" id="PF00650">
    <property type="entry name" value="CRAL_TRIO"/>
    <property type="match status" value="1"/>
</dbReference>
<dbReference type="GO" id="GO:0140284">
    <property type="term" value="C:endoplasmic reticulum-endosome membrane contact site"/>
    <property type="evidence" value="ECO:0007669"/>
    <property type="project" value="TreeGrafter"/>
</dbReference>
<dbReference type="GO" id="GO:0012505">
    <property type="term" value="C:endomembrane system"/>
    <property type="evidence" value="ECO:0007669"/>
    <property type="project" value="TreeGrafter"/>
</dbReference>
<dbReference type="Proteomes" id="UP000015104">
    <property type="component" value="Unassembled WGS sequence"/>
</dbReference>
<protein>
    <recommendedName>
        <fullName evidence="1">CRAL-TRIO domain-containing protein</fullName>
    </recommendedName>
</protein>
<gene>
    <name evidence="2" type="primary">107362125</name>
</gene>
<dbReference type="InterPro" id="IPR036865">
    <property type="entry name" value="CRAL-TRIO_dom_sf"/>
</dbReference>
<dbReference type="InterPro" id="IPR036273">
    <property type="entry name" value="CRAL/TRIO_N_dom_sf"/>
</dbReference>
<dbReference type="AlphaFoldDB" id="T1K8F2"/>
<feature type="domain" description="CRAL-TRIO" evidence="1">
    <location>
        <begin position="106"/>
        <end position="261"/>
    </location>
</feature>
<dbReference type="InterPro" id="IPR053012">
    <property type="entry name" value="ER-organelle_contact"/>
</dbReference>
<dbReference type="PROSITE" id="PS50191">
    <property type="entry name" value="CRAL_TRIO"/>
    <property type="match status" value="1"/>
</dbReference>
<evidence type="ECO:0000313" key="2">
    <source>
        <dbReference type="EnsemblMetazoa" id="tetur07g01120.1"/>
    </source>
</evidence>
<dbReference type="SUPFAM" id="SSF46938">
    <property type="entry name" value="CRAL/TRIO N-terminal domain"/>
    <property type="match status" value="1"/>
</dbReference>
<dbReference type="OMA" id="KQYPIPN"/>
<dbReference type="KEGG" id="tut:107362125"/>
<dbReference type="OrthoDB" id="75724at2759"/>
<dbReference type="EnsemblMetazoa" id="tetur07g01120.1">
    <property type="protein sequence ID" value="tetur07g01120.1"/>
    <property type="gene ID" value="tetur07g01120"/>
</dbReference>
<dbReference type="PANTHER" id="PTHR46384:SF1">
    <property type="entry name" value="MOTILE SPERM DOMAIN-CONTAINING PROTEIN 2"/>
    <property type="match status" value="1"/>
</dbReference>
<evidence type="ECO:0000259" key="1">
    <source>
        <dbReference type="PROSITE" id="PS50191"/>
    </source>
</evidence>
<dbReference type="SMART" id="SM00516">
    <property type="entry name" value="SEC14"/>
    <property type="match status" value="1"/>
</dbReference>
<keyword evidence="3" id="KW-1185">Reference proteome</keyword>
<organism evidence="2 3">
    <name type="scientific">Tetranychus urticae</name>
    <name type="common">Two-spotted spider mite</name>
    <dbReference type="NCBI Taxonomy" id="32264"/>
    <lineage>
        <taxon>Eukaryota</taxon>
        <taxon>Metazoa</taxon>
        <taxon>Ecdysozoa</taxon>
        <taxon>Arthropoda</taxon>
        <taxon>Chelicerata</taxon>
        <taxon>Arachnida</taxon>
        <taxon>Acari</taxon>
        <taxon>Acariformes</taxon>
        <taxon>Trombidiformes</taxon>
        <taxon>Prostigmata</taxon>
        <taxon>Eleutherengona</taxon>
        <taxon>Raphignathae</taxon>
        <taxon>Tetranychoidea</taxon>
        <taxon>Tetranychidae</taxon>
        <taxon>Tetranychus</taxon>
    </lineage>
</organism>
<dbReference type="SUPFAM" id="SSF52087">
    <property type="entry name" value="CRAL/TRIO domain"/>
    <property type="match status" value="1"/>
</dbReference>
<dbReference type="PANTHER" id="PTHR46384">
    <property type="entry name" value="MOTILE SPERM DOMAIN-CONTAINING PROTEIN 2"/>
    <property type="match status" value="1"/>
</dbReference>